<keyword evidence="1" id="KW-0472">Membrane</keyword>
<dbReference type="RefSeq" id="WP_259079646.1">
    <property type="nucleotide sequence ID" value="NZ_JANUAU010000003.1"/>
</dbReference>
<accession>A0A9X2Q2J0</accession>
<sequence>MDRLTHGLNAALSLLLVGGSLWGFPTLPARVPRHFGLGGTADAYWDATLLHWMVLPAIAIVVVGGLYGAAWWVGTRPAAVSMPDQQRYDALRPADQRLIAGHVQTFLYGTATATLVLFVVAQGSTYHVATSATNTFPEVGWALTLGIPVVLTIATGALAWWLPRRVRRLAGDRGP</sequence>
<evidence type="ECO:0000313" key="2">
    <source>
        <dbReference type="EMBL" id="MCS3677095.1"/>
    </source>
</evidence>
<protein>
    <submittedName>
        <fullName evidence="2">Membrane protein</fullName>
    </submittedName>
</protein>
<feature type="transmembrane region" description="Helical" evidence="1">
    <location>
        <begin position="141"/>
        <end position="162"/>
    </location>
</feature>
<evidence type="ECO:0000313" key="3">
    <source>
        <dbReference type="Proteomes" id="UP001155027"/>
    </source>
</evidence>
<evidence type="ECO:0000256" key="1">
    <source>
        <dbReference type="SAM" id="Phobius"/>
    </source>
</evidence>
<proteinExistence type="predicted"/>
<dbReference type="AlphaFoldDB" id="A0A9X2Q2J0"/>
<dbReference type="Proteomes" id="UP001155027">
    <property type="component" value="Unassembled WGS sequence"/>
</dbReference>
<organism evidence="2 3">
    <name type="scientific">Salinibacter ruber</name>
    <dbReference type="NCBI Taxonomy" id="146919"/>
    <lineage>
        <taxon>Bacteria</taxon>
        <taxon>Pseudomonadati</taxon>
        <taxon>Rhodothermota</taxon>
        <taxon>Rhodothermia</taxon>
        <taxon>Rhodothermales</taxon>
        <taxon>Salinibacteraceae</taxon>
        <taxon>Salinibacter</taxon>
    </lineage>
</organism>
<reference evidence="2" key="1">
    <citation type="submission" date="2022-08" db="EMBL/GenBank/DDBJ databases">
        <title>Genomic Encyclopedia of Type Strains, Phase V (KMG-V): Genome sequencing to study the core and pangenomes of soil and plant-associated prokaryotes.</title>
        <authorList>
            <person name="Whitman W."/>
        </authorList>
    </citation>
    <scope>NUCLEOTIDE SEQUENCE</scope>
    <source>
        <strain evidence="2">0</strain>
    </source>
</reference>
<gene>
    <name evidence="2" type="ORF">GGP71_001011</name>
</gene>
<comment type="caution">
    <text evidence="2">The sequence shown here is derived from an EMBL/GenBank/DDBJ whole genome shotgun (WGS) entry which is preliminary data.</text>
</comment>
<keyword evidence="1" id="KW-0812">Transmembrane</keyword>
<keyword evidence="1" id="KW-1133">Transmembrane helix</keyword>
<feature type="transmembrane region" description="Helical" evidence="1">
    <location>
        <begin position="52"/>
        <end position="73"/>
    </location>
</feature>
<feature type="transmembrane region" description="Helical" evidence="1">
    <location>
        <begin position="106"/>
        <end position="129"/>
    </location>
</feature>
<name>A0A9X2Q2J0_9BACT</name>
<dbReference type="EMBL" id="JANUAU010000003">
    <property type="protein sequence ID" value="MCS3677095.1"/>
    <property type="molecule type" value="Genomic_DNA"/>
</dbReference>